<dbReference type="RefSeq" id="WP_079440715.1">
    <property type="nucleotide sequence ID" value="NZ_MZGT01000042.1"/>
</dbReference>
<dbReference type="STRING" id="225345.CLCHR_31020"/>
<dbReference type="AlphaFoldDB" id="A0A1V4IJU3"/>
<protein>
    <recommendedName>
        <fullName evidence="1">N-acetyltransferase domain-containing protein</fullName>
    </recommendedName>
</protein>
<keyword evidence="3" id="KW-1185">Reference proteome</keyword>
<dbReference type="InterPro" id="IPR016181">
    <property type="entry name" value="Acyl_CoA_acyltransferase"/>
</dbReference>
<dbReference type="EMBL" id="MZGT01000042">
    <property type="protein sequence ID" value="OPJ60169.1"/>
    <property type="molecule type" value="Genomic_DNA"/>
</dbReference>
<comment type="caution">
    <text evidence="2">The sequence shown here is derived from an EMBL/GenBank/DDBJ whole genome shotgun (WGS) entry which is preliminary data.</text>
</comment>
<organism evidence="2 3">
    <name type="scientific">Clostridium chromiireducens</name>
    <dbReference type="NCBI Taxonomy" id="225345"/>
    <lineage>
        <taxon>Bacteria</taxon>
        <taxon>Bacillati</taxon>
        <taxon>Bacillota</taxon>
        <taxon>Clostridia</taxon>
        <taxon>Eubacteriales</taxon>
        <taxon>Clostridiaceae</taxon>
        <taxon>Clostridium</taxon>
    </lineage>
</organism>
<dbReference type="Proteomes" id="UP000191056">
    <property type="component" value="Unassembled WGS sequence"/>
</dbReference>
<evidence type="ECO:0000313" key="3">
    <source>
        <dbReference type="Proteomes" id="UP000191056"/>
    </source>
</evidence>
<proteinExistence type="predicted"/>
<dbReference type="Gene3D" id="3.40.630.30">
    <property type="match status" value="1"/>
</dbReference>
<evidence type="ECO:0000313" key="2">
    <source>
        <dbReference type="EMBL" id="OPJ60169.1"/>
    </source>
</evidence>
<dbReference type="SUPFAM" id="SSF55729">
    <property type="entry name" value="Acyl-CoA N-acyltransferases (Nat)"/>
    <property type="match status" value="1"/>
</dbReference>
<dbReference type="PROSITE" id="PS51186">
    <property type="entry name" value="GNAT"/>
    <property type="match status" value="1"/>
</dbReference>
<accession>A0A1V4IJU3</accession>
<sequence>MKYFDIEGKEYKLVIGNGEDDIYRRSFNALTEKTFGFNFEKWYQDGYWKNQYIPYSLMDGDKVVSNVSVNIMNFEVYGKTKRYIQLGTVMTDIDYRNKGLARVIMEKIIKEWKDKCDLIYLFANDTVFDFYPKFGFDRLSQYQCEKLVNIENGHGYAKKLNMSDKGDMSLVFEKANSSASFAKVSMLGNAELIMFYCTLFMNENVYYIQDYDAVVIADFAEGTIGLLDFFCKEEVSLDKILNYMVNENIKKVKLYFTPKETSSYTLTQLGEEDVLFVLGRDKMLFADKQFMFPVLSHT</sequence>
<dbReference type="Pfam" id="PF13527">
    <property type="entry name" value="Acetyltransf_9"/>
    <property type="match status" value="1"/>
</dbReference>
<dbReference type="OrthoDB" id="9804948at2"/>
<gene>
    <name evidence="2" type="ORF">CLCHR_31020</name>
</gene>
<name>A0A1V4IJU3_9CLOT</name>
<dbReference type="InterPro" id="IPR000182">
    <property type="entry name" value="GNAT_dom"/>
</dbReference>
<evidence type="ECO:0000259" key="1">
    <source>
        <dbReference type="PROSITE" id="PS51186"/>
    </source>
</evidence>
<feature type="domain" description="N-acetyltransferase" evidence="1">
    <location>
        <begin position="9"/>
        <end position="163"/>
    </location>
</feature>
<reference evidence="2 3" key="1">
    <citation type="submission" date="2017-03" db="EMBL/GenBank/DDBJ databases">
        <title>Genome sequence of Clostridium chromiireducens DSM 23318.</title>
        <authorList>
            <person name="Poehlein A."/>
            <person name="Daniel R."/>
        </authorList>
    </citation>
    <scope>NUCLEOTIDE SEQUENCE [LARGE SCALE GENOMIC DNA]</scope>
    <source>
        <strain evidence="2 3">DSM 23318</strain>
    </source>
</reference>
<dbReference type="GO" id="GO:0016747">
    <property type="term" value="F:acyltransferase activity, transferring groups other than amino-acyl groups"/>
    <property type="evidence" value="ECO:0007669"/>
    <property type="project" value="InterPro"/>
</dbReference>